<dbReference type="PANTHER" id="PTHR37950">
    <property type="entry name" value="4-HYDROXYPHENYLACETATE CATABOLISM PROTEIN"/>
    <property type="match status" value="1"/>
</dbReference>
<dbReference type="AlphaFoldDB" id="A0A838XXZ8"/>
<gene>
    <name evidence="1" type="ORF">H1W37_19920</name>
</gene>
<sequence length="128" mass="14320">MPHAWIEYSKNIANEAEVGSLGQCVHDAMMETGIFPLAGIRVRINRIDDYLVADCKPENAFVHLAIRIGEGRDMETKTAAADLIFERLSAHLKPLADRTPLAVAFEMQEIRGPHSYKMNNLHQHLAAN</sequence>
<dbReference type="GO" id="GO:0008704">
    <property type="term" value="F:5-carboxymethyl-2-hydroxymuconate delta-isomerase activity"/>
    <property type="evidence" value="ECO:0007669"/>
    <property type="project" value="InterPro"/>
</dbReference>
<dbReference type="InterPro" id="IPR004220">
    <property type="entry name" value="5-COMe_2-OHmuconate_Isoase"/>
</dbReference>
<evidence type="ECO:0000313" key="2">
    <source>
        <dbReference type="Proteomes" id="UP000559404"/>
    </source>
</evidence>
<accession>A0A838XXZ8</accession>
<dbReference type="Gene3D" id="3.30.429.10">
    <property type="entry name" value="Macrophage Migration Inhibitory Factor"/>
    <property type="match status" value="1"/>
</dbReference>
<proteinExistence type="predicted"/>
<dbReference type="PANTHER" id="PTHR37950:SF1">
    <property type="entry name" value="4-HYDROXYPHENYLACETATE CATABOLISM PROTEIN"/>
    <property type="match status" value="1"/>
</dbReference>
<dbReference type="Proteomes" id="UP000559404">
    <property type="component" value="Unassembled WGS sequence"/>
</dbReference>
<comment type="caution">
    <text evidence="1">The sequence shown here is derived from an EMBL/GenBank/DDBJ whole genome shotgun (WGS) entry which is preliminary data.</text>
</comment>
<dbReference type="SUPFAM" id="SSF55331">
    <property type="entry name" value="Tautomerase/MIF"/>
    <property type="match status" value="1"/>
</dbReference>
<reference evidence="1 2" key="1">
    <citation type="submission" date="2020-07" db="EMBL/GenBank/DDBJ databases">
        <authorList>
            <person name="Li M."/>
        </authorList>
    </citation>
    <scope>NUCLEOTIDE SEQUENCE [LARGE SCALE GENOMIC DNA]</scope>
    <source>
        <strain evidence="1 2">DSM 23284</strain>
    </source>
</reference>
<dbReference type="InterPro" id="IPR014347">
    <property type="entry name" value="Tautomerase/MIF_sf"/>
</dbReference>
<dbReference type="Pfam" id="PF02962">
    <property type="entry name" value="CHMI"/>
    <property type="match status" value="1"/>
</dbReference>
<reference evidence="1 2" key="2">
    <citation type="submission" date="2020-08" db="EMBL/GenBank/DDBJ databases">
        <title>Stappia taiwanensis sp. nov., isolated from a coastal thermal spring.</title>
        <authorList>
            <person name="Kampfer P."/>
        </authorList>
    </citation>
    <scope>NUCLEOTIDE SEQUENCE [LARGE SCALE GENOMIC DNA]</scope>
    <source>
        <strain evidence="1 2">DSM 23284</strain>
    </source>
</reference>
<dbReference type="RefSeq" id="WP_181762127.1">
    <property type="nucleotide sequence ID" value="NZ_BMCR01000014.1"/>
</dbReference>
<keyword evidence="2" id="KW-1185">Reference proteome</keyword>
<keyword evidence="1" id="KW-0413">Isomerase</keyword>
<evidence type="ECO:0000313" key="1">
    <source>
        <dbReference type="EMBL" id="MBA4613931.1"/>
    </source>
</evidence>
<protein>
    <submittedName>
        <fullName evidence="1">5-carboxymethyl-2-hydroxymuconate Delta-isomerase</fullName>
    </submittedName>
</protein>
<dbReference type="CDD" id="cd00580">
    <property type="entry name" value="CHMI"/>
    <property type="match status" value="1"/>
</dbReference>
<organism evidence="1 2">
    <name type="scientific">Stappia taiwanensis</name>
    <dbReference type="NCBI Taxonomy" id="992267"/>
    <lineage>
        <taxon>Bacteria</taxon>
        <taxon>Pseudomonadati</taxon>
        <taxon>Pseudomonadota</taxon>
        <taxon>Alphaproteobacteria</taxon>
        <taxon>Hyphomicrobiales</taxon>
        <taxon>Stappiaceae</taxon>
        <taxon>Stappia</taxon>
    </lineage>
</organism>
<name>A0A838XXZ8_9HYPH</name>
<dbReference type="EMBL" id="JACEON010000030">
    <property type="protein sequence ID" value="MBA4613931.1"/>
    <property type="molecule type" value="Genomic_DNA"/>
</dbReference>